<proteinExistence type="predicted"/>
<evidence type="ECO:0000313" key="2">
    <source>
        <dbReference type="Proteomes" id="UP000289738"/>
    </source>
</evidence>
<dbReference type="Proteomes" id="UP000289738">
    <property type="component" value="Chromosome A05"/>
</dbReference>
<gene>
    <name evidence="1" type="ORF">Ahy_A05g022135</name>
</gene>
<protein>
    <submittedName>
        <fullName evidence="1">Uncharacterized protein</fullName>
    </submittedName>
</protein>
<accession>A0A445CZU9</accession>
<dbReference type="AlphaFoldDB" id="A0A445CZU9"/>
<dbReference type="EMBL" id="SDMP01000005">
    <property type="protein sequence ID" value="RYR56430.1"/>
    <property type="molecule type" value="Genomic_DNA"/>
</dbReference>
<sequence length="85" mass="9333">MRNRRMKRKALTSATAIAEKHSTKWPFFVMDLTSLVLGTHSSLHTATLRSKPPTLDLVADEMVASESFTEAGQTLLACANFPVAQ</sequence>
<comment type="caution">
    <text evidence="1">The sequence shown here is derived from an EMBL/GenBank/DDBJ whole genome shotgun (WGS) entry which is preliminary data.</text>
</comment>
<name>A0A445CZU9_ARAHY</name>
<reference evidence="1 2" key="1">
    <citation type="submission" date="2019-01" db="EMBL/GenBank/DDBJ databases">
        <title>Sequencing of cultivated peanut Arachis hypogaea provides insights into genome evolution and oil improvement.</title>
        <authorList>
            <person name="Chen X."/>
        </authorList>
    </citation>
    <scope>NUCLEOTIDE SEQUENCE [LARGE SCALE GENOMIC DNA]</scope>
    <source>
        <strain evidence="2">cv. Fuhuasheng</strain>
        <tissue evidence="1">Leaves</tissue>
    </source>
</reference>
<evidence type="ECO:0000313" key="1">
    <source>
        <dbReference type="EMBL" id="RYR56430.1"/>
    </source>
</evidence>
<keyword evidence="2" id="KW-1185">Reference proteome</keyword>
<organism evidence="1 2">
    <name type="scientific">Arachis hypogaea</name>
    <name type="common">Peanut</name>
    <dbReference type="NCBI Taxonomy" id="3818"/>
    <lineage>
        <taxon>Eukaryota</taxon>
        <taxon>Viridiplantae</taxon>
        <taxon>Streptophyta</taxon>
        <taxon>Embryophyta</taxon>
        <taxon>Tracheophyta</taxon>
        <taxon>Spermatophyta</taxon>
        <taxon>Magnoliopsida</taxon>
        <taxon>eudicotyledons</taxon>
        <taxon>Gunneridae</taxon>
        <taxon>Pentapetalae</taxon>
        <taxon>rosids</taxon>
        <taxon>fabids</taxon>
        <taxon>Fabales</taxon>
        <taxon>Fabaceae</taxon>
        <taxon>Papilionoideae</taxon>
        <taxon>50 kb inversion clade</taxon>
        <taxon>dalbergioids sensu lato</taxon>
        <taxon>Dalbergieae</taxon>
        <taxon>Pterocarpus clade</taxon>
        <taxon>Arachis</taxon>
    </lineage>
</organism>